<dbReference type="AlphaFoldDB" id="Q3V4A4"/>
<organism evidence="2">
    <name type="scientific">Mus musculus</name>
    <name type="common">Mouse</name>
    <dbReference type="NCBI Taxonomy" id="10090"/>
    <lineage>
        <taxon>Eukaryota</taxon>
        <taxon>Metazoa</taxon>
        <taxon>Chordata</taxon>
        <taxon>Craniata</taxon>
        <taxon>Vertebrata</taxon>
        <taxon>Euteleostomi</taxon>
        <taxon>Mammalia</taxon>
        <taxon>Eutheria</taxon>
        <taxon>Euarchontoglires</taxon>
        <taxon>Glires</taxon>
        <taxon>Rodentia</taxon>
        <taxon>Myomorpha</taxon>
        <taxon>Muroidea</taxon>
        <taxon>Muridae</taxon>
        <taxon>Murinae</taxon>
        <taxon>Mus</taxon>
        <taxon>Mus</taxon>
    </lineage>
</organism>
<reference evidence="2" key="8">
    <citation type="journal article" date="2005" name="Science">
        <title>Antisense Transcription in the Mammalian Transcriptome.</title>
        <authorList>
            <consortium name="RIKEN Genome Exploration Research Group and Genome Science Group (Genome Network Project Core Group) and the FANTOM Consortium"/>
        </authorList>
    </citation>
    <scope>NUCLEOTIDE SEQUENCE</scope>
    <source>
        <strain evidence="2">C57BL/6J</strain>
        <tissue evidence="2">Whole body</tissue>
    </source>
</reference>
<evidence type="ECO:0000313" key="2">
    <source>
        <dbReference type="EMBL" id="BAE43180.1"/>
    </source>
</evidence>
<proteinExistence type="evidence at transcript level"/>
<feature type="transmembrane region" description="Helical" evidence="1">
    <location>
        <begin position="47"/>
        <end position="67"/>
    </location>
</feature>
<keyword evidence="1" id="KW-1133">Transmembrane helix</keyword>
<dbReference type="EMBL" id="AK004486">
    <property type="protein sequence ID" value="BAE43180.1"/>
    <property type="molecule type" value="mRNA"/>
</dbReference>
<name>Q3V4A4_MOUSE</name>
<reference evidence="2" key="2">
    <citation type="journal article" date="2000" name="Genome Res.">
        <title>Normalization and subtraction of cap-trapper-selected cDNAs to prepare full-length cDNA libraries for rapid discovery of new genes.</title>
        <authorList>
            <person name="Carninci P."/>
            <person name="Shibata Y."/>
            <person name="Hayatsu N."/>
            <person name="Sugahara Y."/>
            <person name="Shibata K."/>
            <person name="Itoh M."/>
            <person name="Konno H."/>
            <person name="Okazaki Y."/>
            <person name="Muramatsu M."/>
            <person name="Hayashizaki Y."/>
        </authorList>
    </citation>
    <scope>NUCLEOTIDE SEQUENCE</scope>
    <source>
        <strain evidence="2">C57BL/6J</strain>
        <tissue evidence="2">Whole body</tissue>
    </source>
</reference>
<dbReference type="MGI" id="MGI:1916161">
    <property type="gene designation" value="Pygo2"/>
</dbReference>
<reference evidence="2" key="3">
    <citation type="journal article" date="2000" name="Genome Res.">
        <title>RIKEN integrated sequence analysis (RISA) system--384-format sequencing pipeline with 384 multicapillary sequencer.</title>
        <authorList>
            <person name="Shibata K."/>
            <person name="Itoh M."/>
            <person name="Aizawa K."/>
            <person name="Nagaoka S."/>
            <person name="Sasaki N."/>
            <person name="Carninci P."/>
            <person name="Konno H."/>
            <person name="Akiyama J."/>
            <person name="Nishi K."/>
            <person name="Kitsunai T."/>
            <person name="Tashiro H."/>
            <person name="Itoh M."/>
            <person name="Sumi N."/>
            <person name="Ishii Y."/>
            <person name="Nakamura S."/>
            <person name="Hazama M."/>
            <person name="Nishine T."/>
            <person name="Harada A."/>
            <person name="Yamamoto R."/>
            <person name="Matsumoto H."/>
            <person name="Sakaguchi S."/>
            <person name="Ikegami T."/>
            <person name="Kashiwagi K."/>
            <person name="Fujiwake S."/>
            <person name="Inoue K."/>
            <person name="Togawa Y."/>
            <person name="Izawa M."/>
            <person name="Ohara E."/>
            <person name="Watahiki M."/>
            <person name="Yoneda Y."/>
            <person name="Ishikawa T."/>
            <person name="Ozawa K."/>
            <person name="Tanaka T."/>
            <person name="Matsuura S."/>
            <person name="Kawai J."/>
            <person name="Okazaki Y."/>
            <person name="Muramatsu M."/>
            <person name="Inoue Y."/>
            <person name="Kira A."/>
            <person name="Hayashizaki Y."/>
        </authorList>
    </citation>
    <scope>NUCLEOTIDE SEQUENCE</scope>
    <source>
        <strain evidence="2">C57BL/6J</strain>
        <tissue evidence="2">Whole body</tissue>
    </source>
</reference>
<keyword evidence="1" id="KW-0812">Transmembrane</keyword>
<dbReference type="AGR" id="MGI:1916161"/>
<gene>
    <name evidence="3" type="primary">Pygo2</name>
</gene>
<evidence type="ECO:0000313" key="3">
    <source>
        <dbReference type="MGI" id="MGI:1916161"/>
    </source>
</evidence>
<reference evidence="2" key="7">
    <citation type="journal article" date="2005" name="Science">
        <title>The Transcriptional Landscape of the Mammalian Genome.</title>
        <authorList>
            <consortium name="The FANTOM Consortium"/>
            <consortium name="Riken Genome Exploration Research Group and Genome Science Group (Genome Network Project Core Group)"/>
        </authorList>
    </citation>
    <scope>NUCLEOTIDE SEQUENCE</scope>
    <source>
        <strain evidence="2">C57BL/6J</strain>
        <tissue evidence="2">Whole body</tissue>
    </source>
</reference>
<protein>
    <submittedName>
        <fullName evidence="2">Uncharacterized protein</fullName>
    </submittedName>
</protein>
<evidence type="ECO:0000256" key="1">
    <source>
        <dbReference type="SAM" id="Phobius"/>
    </source>
</evidence>
<reference evidence="2" key="5">
    <citation type="journal article" date="2001" name="Nature">
        <title>Functional annotation of a full-length mouse cDNA collection.</title>
        <authorList>
            <consortium name="The RIKEN Genome Exploration Research Group Phase II Team and the FANTOM Consortium"/>
        </authorList>
    </citation>
    <scope>NUCLEOTIDE SEQUENCE</scope>
    <source>
        <strain evidence="2">C57BL/6J</strain>
        <tissue evidence="2">Whole body</tissue>
    </source>
</reference>
<sequence length="111" mass="12143">MSRLSPHAPCMGREKTQELAALEAEEGEGGPASYSAPQFLNYTRQPLYLALCCAMVLFAHVTCRYFCVVSMVCKMLPGRAHPPCSSLLPFGRKWVGRDVVTGSFCTVGLIK</sequence>
<accession>Q3V4A4</accession>
<reference evidence="2" key="1">
    <citation type="journal article" date="1999" name="Methods Enzymol.">
        <title>High-efficiency full-length cDNA cloning.</title>
        <authorList>
            <person name="Carninci P."/>
            <person name="Hayashizaki Y."/>
        </authorList>
    </citation>
    <scope>NUCLEOTIDE SEQUENCE</scope>
    <source>
        <strain evidence="2">C57BL/6J</strain>
        <tissue evidence="2">Whole body</tissue>
    </source>
</reference>
<reference evidence="2" key="4">
    <citation type="submission" date="2000-07" db="EMBL/GenBank/DDBJ databases">
        <authorList>
            <person name="Adachi J."/>
            <person name="Aizawa K."/>
            <person name="Akahira S."/>
            <person name="Akimura T."/>
            <person name="Arai A."/>
            <person name="Aono H."/>
            <person name="Arakawa T."/>
            <person name="Bono H."/>
            <person name="Carninci P."/>
            <person name="Fukuda S."/>
            <person name="Fukunishi Y."/>
            <person name="Furuno M."/>
            <person name="Hanagaki T."/>
            <person name="Hara A."/>
            <person name="Hayatsu N."/>
            <person name="Hiramoto K."/>
            <person name="Hiraoka T."/>
            <person name="Hori F."/>
            <person name="Imotani K."/>
            <person name="Ishii Y."/>
            <person name="Itoh M."/>
            <person name="Izawa M."/>
            <person name="Kasukawa T."/>
            <person name="Kato H."/>
            <person name="Kawai J."/>
            <person name="Kojima Y."/>
            <person name="Konno H."/>
            <person name="Kouda M."/>
            <person name="Koya S."/>
            <person name="Kurihara C."/>
            <person name="Matsuyama T."/>
            <person name="Miyazaki A."/>
            <person name="Nishi K."/>
            <person name="Nomura K."/>
            <person name="Numazaki R."/>
            <person name="Ohno M."/>
            <person name="Okazaki Y."/>
            <person name="Okido T."/>
            <person name="Owa C."/>
            <person name="Saito H."/>
            <person name="Saito R."/>
            <person name="Sakai C."/>
            <person name="Sakai K."/>
            <person name="Sano H."/>
            <person name="Sasaki D."/>
            <person name="Shibata K."/>
            <person name="Shibata Y."/>
            <person name="Shinagawa A."/>
            <person name="Shiraki T."/>
            <person name="Sogabe Y."/>
            <person name="Suzuki H."/>
            <person name="Tagami M."/>
            <person name="Tagawa A."/>
            <person name="Takahashi F."/>
            <person name="Tanaka T."/>
            <person name="Tejima Y."/>
            <person name="Toya T."/>
            <person name="Yamamura T."/>
            <person name="Yasunishi A."/>
            <person name="Yoshida K."/>
            <person name="Yoshino M."/>
            <person name="Muramatsu M."/>
            <person name="Hayashizaki Y."/>
        </authorList>
    </citation>
    <scope>NUCLEOTIDE SEQUENCE</scope>
    <source>
        <strain evidence="2">C57BL/6J</strain>
        <tissue evidence="2">Whole body</tissue>
    </source>
</reference>
<reference evidence="2" key="6">
    <citation type="journal article" date="2002" name="Nature">
        <title>Analysis of the mouse transcriptome based on functional annotation of 60,770 full-length cDNAs.</title>
        <authorList>
            <consortium name="The FANTOM Consortium and the RIKEN Genome Exploration Research Group Phase I and II Team"/>
        </authorList>
    </citation>
    <scope>NUCLEOTIDE SEQUENCE</scope>
    <source>
        <strain evidence="2">C57BL/6J</strain>
        <tissue evidence="2">Whole body</tissue>
    </source>
</reference>
<keyword evidence="1" id="KW-0472">Membrane</keyword>